<dbReference type="SUPFAM" id="SSF53271">
    <property type="entry name" value="PRTase-like"/>
    <property type="match status" value="1"/>
</dbReference>
<dbReference type="InterPro" id="IPR050408">
    <property type="entry name" value="HGPRT"/>
</dbReference>
<dbReference type="GO" id="GO:0000287">
    <property type="term" value="F:magnesium ion binding"/>
    <property type="evidence" value="ECO:0007669"/>
    <property type="project" value="TreeGrafter"/>
</dbReference>
<dbReference type="InterPro" id="IPR000836">
    <property type="entry name" value="PRTase_dom"/>
</dbReference>
<dbReference type="GO" id="GO:0032264">
    <property type="term" value="P:IMP salvage"/>
    <property type="evidence" value="ECO:0007669"/>
    <property type="project" value="TreeGrafter"/>
</dbReference>
<evidence type="ECO:0000256" key="2">
    <source>
        <dbReference type="ARBA" id="ARBA00049402"/>
    </source>
</evidence>
<organism evidence="4 5">
    <name type="scientific">Eiseniibacteriota bacterium</name>
    <dbReference type="NCBI Taxonomy" id="2212470"/>
    <lineage>
        <taxon>Bacteria</taxon>
        <taxon>Candidatus Eiseniibacteriota</taxon>
    </lineage>
</organism>
<dbReference type="InterPro" id="IPR029057">
    <property type="entry name" value="PRTase-like"/>
</dbReference>
<proteinExistence type="predicted"/>
<dbReference type="GO" id="GO:0004422">
    <property type="term" value="F:hypoxanthine phosphoribosyltransferase activity"/>
    <property type="evidence" value="ECO:0007669"/>
    <property type="project" value="TreeGrafter"/>
</dbReference>
<name>A0A956LZ35_UNCEI</name>
<evidence type="ECO:0000313" key="5">
    <source>
        <dbReference type="Proteomes" id="UP000697710"/>
    </source>
</evidence>
<dbReference type="Gene3D" id="3.40.50.2020">
    <property type="match status" value="1"/>
</dbReference>
<dbReference type="GO" id="GO:0005829">
    <property type="term" value="C:cytosol"/>
    <property type="evidence" value="ECO:0007669"/>
    <property type="project" value="TreeGrafter"/>
</dbReference>
<comment type="caution">
    <text evidence="4">The sequence shown here is derived from an EMBL/GenBank/DDBJ whole genome shotgun (WGS) entry which is preliminary data.</text>
</comment>
<dbReference type="GO" id="GO:0032263">
    <property type="term" value="P:GMP salvage"/>
    <property type="evidence" value="ECO:0007669"/>
    <property type="project" value="TreeGrafter"/>
</dbReference>
<dbReference type="GO" id="GO:0046100">
    <property type="term" value="P:hypoxanthine metabolic process"/>
    <property type="evidence" value="ECO:0007669"/>
    <property type="project" value="TreeGrafter"/>
</dbReference>
<dbReference type="GO" id="GO:0006178">
    <property type="term" value="P:guanine salvage"/>
    <property type="evidence" value="ECO:0007669"/>
    <property type="project" value="TreeGrafter"/>
</dbReference>
<keyword evidence="4" id="KW-0328">Glycosyltransferase</keyword>
<dbReference type="PANTHER" id="PTHR43340:SF1">
    <property type="entry name" value="HYPOXANTHINE PHOSPHORIBOSYLTRANSFERASE"/>
    <property type="match status" value="1"/>
</dbReference>
<evidence type="ECO:0000256" key="1">
    <source>
        <dbReference type="ARBA" id="ARBA00048811"/>
    </source>
</evidence>
<evidence type="ECO:0000259" key="3">
    <source>
        <dbReference type="Pfam" id="PF00156"/>
    </source>
</evidence>
<protein>
    <submittedName>
        <fullName evidence="4">Hypoxanthine phosphoribosyltransferase</fullName>
    </submittedName>
</protein>
<reference evidence="4" key="1">
    <citation type="submission" date="2020-04" db="EMBL/GenBank/DDBJ databases">
        <authorList>
            <person name="Zhang T."/>
        </authorList>
    </citation>
    <scope>NUCLEOTIDE SEQUENCE</scope>
    <source>
        <strain evidence="4">HKST-UBA01</strain>
    </source>
</reference>
<evidence type="ECO:0000313" key="4">
    <source>
        <dbReference type="EMBL" id="MCA9727868.1"/>
    </source>
</evidence>
<keyword evidence="4" id="KW-0808">Transferase</keyword>
<dbReference type="Pfam" id="PF00156">
    <property type="entry name" value="Pribosyltran"/>
    <property type="match status" value="1"/>
</dbReference>
<dbReference type="AlphaFoldDB" id="A0A956LZ35"/>
<reference evidence="4" key="2">
    <citation type="journal article" date="2021" name="Microbiome">
        <title>Successional dynamics and alternative stable states in a saline activated sludge microbial community over 9 years.</title>
        <authorList>
            <person name="Wang Y."/>
            <person name="Ye J."/>
            <person name="Ju F."/>
            <person name="Liu L."/>
            <person name="Boyd J.A."/>
            <person name="Deng Y."/>
            <person name="Parks D.H."/>
            <person name="Jiang X."/>
            <person name="Yin X."/>
            <person name="Woodcroft B.J."/>
            <person name="Tyson G.W."/>
            <person name="Hugenholtz P."/>
            <person name="Polz M.F."/>
            <person name="Zhang T."/>
        </authorList>
    </citation>
    <scope>NUCLEOTIDE SEQUENCE</scope>
    <source>
        <strain evidence="4">HKST-UBA01</strain>
    </source>
</reference>
<comment type="catalytic activity">
    <reaction evidence="1">
        <text>GMP + diphosphate = guanine + 5-phospho-alpha-D-ribose 1-diphosphate</text>
        <dbReference type="Rhea" id="RHEA:25424"/>
        <dbReference type="ChEBI" id="CHEBI:16235"/>
        <dbReference type="ChEBI" id="CHEBI:33019"/>
        <dbReference type="ChEBI" id="CHEBI:58017"/>
        <dbReference type="ChEBI" id="CHEBI:58115"/>
        <dbReference type="EC" id="2.4.2.8"/>
    </reaction>
    <physiologicalReaction direction="right-to-left" evidence="1">
        <dbReference type="Rhea" id="RHEA:25426"/>
    </physiologicalReaction>
</comment>
<accession>A0A956LZ35</accession>
<dbReference type="EMBL" id="JAGQHR010000252">
    <property type="protein sequence ID" value="MCA9727868.1"/>
    <property type="molecule type" value="Genomic_DNA"/>
</dbReference>
<dbReference type="CDD" id="cd06223">
    <property type="entry name" value="PRTases_typeI"/>
    <property type="match status" value="1"/>
</dbReference>
<comment type="catalytic activity">
    <reaction evidence="2">
        <text>IMP + diphosphate = hypoxanthine + 5-phospho-alpha-D-ribose 1-diphosphate</text>
        <dbReference type="Rhea" id="RHEA:17973"/>
        <dbReference type="ChEBI" id="CHEBI:17368"/>
        <dbReference type="ChEBI" id="CHEBI:33019"/>
        <dbReference type="ChEBI" id="CHEBI:58017"/>
        <dbReference type="ChEBI" id="CHEBI:58053"/>
        <dbReference type="EC" id="2.4.2.8"/>
    </reaction>
    <physiologicalReaction direction="right-to-left" evidence="2">
        <dbReference type="Rhea" id="RHEA:17975"/>
    </physiologicalReaction>
</comment>
<gene>
    <name evidence="4" type="ORF">KC729_09315</name>
</gene>
<feature type="domain" description="Phosphoribosyltransferase" evidence="3">
    <location>
        <begin position="25"/>
        <end position="170"/>
    </location>
</feature>
<sequence length="198" mass="22566">MYSRFQTGDRLRVGSSDLRVLLGEQQIRDRVREIGASVRARLEGDVPVFIGMLSGGVVFLSDLIRVYDGDHEIDFLKVSRYDRRQLDPTAVRVLHDLRSNVRGRSVVLVEGIRARGTKIQYVDRFLRLHQPKRIVYCAMIEPAEAQKSVPLDESGFRIDNEFVVGYGLDYEERYRNLPFIGVLEPNALAKTPGTRESA</sequence>
<dbReference type="Proteomes" id="UP000697710">
    <property type="component" value="Unassembled WGS sequence"/>
</dbReference>
<dbReference type="PANTHER" id="PTHR43340">
    <property type="entry name" value="HYPOXANTHINE-GUANINE PHOSPHORIBOSYLTRANSFERASE"/>
    <property type="match status" value="1"/>
</dbReference>